<dbReference type="InterPro" id="IPR011009">
    <property type="entry name" value="Kinase-like_dom_sf"/>
</dbReference>
<dbReference type="Gene3D" id="1.10.510.10">
    <property type="entry name" value="Transferase(Phosphotransferase) domain 1"/>
    <property type="match status" value="1"/>
</dbReference>
<feature type="domain" description="Protein kinase" evidence="15">
    <location>
        <begin position="101"/>
        <end position="385"/>
    </location>
</feature>
<reference evidence="16" key="1">
    <citation type="submission" date="2019-09" db="EMBL/GenBank/DDBJ databases">
        <title>Draft genome information of white flower Hibiscus syriacus.</title>
        <authorList>
            <person name="Kim Y.-M."/>
        </authorList>
    </citation>
    <scope>NUCLEOTIDE SEQUENCE [LARGE SCALE GENOMIC DNA]</scope>
    <source>
        <strain evidence="16">YM2019G1</strain>
    </source>
</reference>
<name>A0A6A3AG95_HIBSY</name>
<dbReference type="SUPFAM" id="SSF69593">
    <property type="entry name" value="Glycerol-3-phosphate (1)-acyltransferase"/>
    <property type="match status" value="1"/>
</dbReference>
<dbReference type="InterPro" id="IPR002123">
    <property type="entry name" value="Plipid/glycerol_acylTrfase"/>
</dbReference>
<evidence type="ECO:0000256" key="3">
    <source>
        <dbReference type="ARBA" id="ARBA00010217"/>
    </source>
</evidence>
<evidence type="ECO:0000256" key="6">
    <source>
        <dbReference type="ARBA" id="ARBA00022729"/>
    </source>
</evidence>
<evidence type="ECO:0000256" key="14">
    <source>
        <dbReference type="SAM" id="Phobius"/>
    </source>
</evidence>
<dbReference type="Pfam" id="PF07714">
    <property type="entry name" value="PK_Tyr_Ser-Thr"/>
    <property type="match status" value="1"/>
</dbReference>
<keyword evidence="6" id="KW-0732">Signal</keyword>
<evidence type="ECO:0000313" key="16">
    <source>
        <dbReference type="EMBL" id="KAE8702245.1"/>
    </source>
</evidence>
<evidence type="ECO:0000256" key="9">
    <source>
        <dbReference type="ARBA" id="ARBA00022840"/>
    </source>
</evidence>
<dbReference type="GO" id="GO:0004672">
    <property type="term" value="F:protein kinase activity"/>
    <property type="evidence" value="ECO:0007669"/>
    <property type="project" value="InterPro"/>
</dbReference>
<dbReference type="SUPFAM" id="SSF49899">
    <property type="entry name" value="Concanavalin A-like lectins/glucanases"/>
    <property type="match status" value="1"/>
</dbReference>
<dbReference type="EMBL" id="VEPZ02001009">
    <property type="protein sequence ID" value="KAE8702245.1"/>
    <property type="molecule type" value="Genomic_DNA"/>
</dbReference>
<evidence type="ECO:0000256" key="2">
    <source>
        <dbReference type="ARBA" id="ARBA00008536"/>
    </source>
</evidence>
<dbReference type="Gene3D" id="3.30.200.20">
    <property type="entry name" value="Phosphorylase Kinase, domain 1"/>
    <property type="match status" value="1"/>
</dbReference>
<dbReference type="CDD" id="cd07991">
    <property type="entry name" value="LPLAT_LPCAT1-like"/>
    <property type="match status" value="1"/>
</dbReference>
<sequence>MQSSSYGHGITFFLAPVGFQGPLNSAGEFDKFENPEWDPAGVDKADVVIDYNATTNNLVVSWSYQTTNNPRENCSLSYLFDLIKVLREWIMVGLSVATGQYVESHTLHSWEFNSSLTVEEETSGNTARNVRILIGIVVPVGVVIAGTVTVKSISSGSRQGEKEYVTEVKVISQLRHRNLVQLIGCCHDRNDFILVYEFMPNDRRSPLTWPVRYHISLGLASALLYLQEEWEQYVVHLDINSSNTMLDSSFNVKLGDLGLAKLMNHELGLKTTGLAGTIGYLAPEYISTGRACKESDVYSFGVVLLEIATGRKSVDPRGKSDMGLVEWIWGLYGKGELLLAVDGMLGKDFDEKPVECLMTVLIAEDVENRNSSFNQNPNQAFYSFLLTTSYASSMLDSSFCNSFCGFSVSVLDPIKLHKIVFTLENSLVTKARPSHVTRFDCIDFDIEDQLIDYDSSIDADSFSGVLSRILGTVELECDFSFWCFGVVFRNLILFPVRALVLTIGWIIFLSCFIPVHFLLKGNDALRKKLERVLVELICSFFVASWTGVVKYHGPRPSMRPKQVFVANHTSMIDFIILEQMTAFAVIMQKHPGWVGSSETATKHYFRECRLYLVNRSEAKDREIVAKKLRDHSQGVDNKPPLIFPEGTCVNNQYSVMFKKSFTMHLLQLMTSWAVVCDVWYLEPQNLRPGETPIEFAERQQTFAESVLRQLEEK</sequence>
<evidence type="ECO:0000256" key="10">
    <source>
        <dbReference type="ARBA" id="ARBA00022989"/>
    </source>
</evidence>
<evidence type="ECO:0000259" key="15">
    <source>
        <dbReference type="PROSITE" id="PS50011"/>
    </source>
</evidence>
<evidence type="ECO:0000256" key="1">
    <source>
        <dbReference type="ARBA" id="ARBA00004251"/>
    </source>
</evidence>
<dbReference type="InterPro" id="IPR050528">
    <property type="entry name" value="L-type_Lectin-RKs"/>
</dbReference>
<keyword evidence="5 14" id="KW-0812">Transmembrane</keyword>
<dbReference type="AlphaFoldDB" id="A0A6A3AG95"/>
<comment type="similarity">
    <text evidence="2">In the N-terminal section; belongs to the leguminous lectin family.</text>
</comment>
<keyword evidence="8" id="KW-0547">Nucleotide-binding</keyword>
<dbReference type="FunFam" id="1.10.510.10:FF:000240">
    <property type="entry name" value="Lectin-domain containing receptor kinase A4.3"/>
    <property type="match status" value="1"/>
</dbReference>
<dbReference type="Proteomes" id="UP000436088">
    <property type="component" value="Unassembled WGS sequence"/>
</dbReference>
<dbReference type="GO" id="GO:0002229">
    <property type="term" value="P:defense response to oomycetes"/>
    <property type="evidence" value="ECO:0007669"/>
    <property type="project" value="UniProtKB-ARBA"/>
</dbReference>
<keyword evidence="9" id="KW-0067">ATP-binding</keyword>
<evidence type="ECO:0000256" key="8">
    <source>
        <dbReference type="ARBA" id="ARBA00022741"/>
    </source>
</evidence>
<dbReference type="InterPro" id="IPR001245">
    <property type="entry name" value="Ser-Thr/Tyr_kinase_cat_dom"/>
</dbReference>
<comment type="subcellular location">
    <subcellularLocation>
        <location evidence="1">Cell membrane</location>
        <topology evidence="1">Single-pass type I membrane protein</topology>
    </subcellularLocation>
</comment>
<keyword evidence="4" id="KW-1003">Cell membrane</keyword>
<feature type="transmembrane region" description="Helical" evidence="14">
    <location>
        <begin position="531"/>
        <end position="551"/>
    </location>
</feature>
<evidence type="ECO:0000256" key="4">
    <source>
        <dbReference type="ARBA" id="ARBA00022475"/>
    </source>
</evidence>
<dbReference type="InterPro" id="IPR013320">
    <property type="entry name" value="ConA-like_dom_sf"/>
</dbReference>
<evidence type="ECO:0000256" key="12">
    <source>
        <dbReference type="ARBA" id="ARBA00023170"/>
    </source>
</evidence>
<evidence type="ECO:0000256" key="5">
    <source>
        <dbReference type="ARBA" id="ARBA00022692"/>
    </source>
</evidence>
<keyword evidence="13" id="KW-0325">Glycoprotein</keyword>
<dbReference type="Gene3D" id="2.60.120.200">
    <property type="match status" value="1"/>
</dbReference>
<comment type="caution">
    <text evidence="16">The sequence shown here is derived from an EMBL/GenBank/DDBJ whole genome shotgun (WGS) entry which is preliminary data.</text>
</comment>
<accession>A0A6A3AG95</accession>
<evidence type="ECO:0000256" key="7">
    <source>
        <dbReference type="ARBA" id="ARBA00022734"/>
    </source>
</evidence>
<organism evidence="16 17">
    <name type="scientific">Hibiscus syriacus</name>
    <name type="common">Rose of Sharon</name>
    <dbReference type="NCBI Taxonomy" id="106335"/>
    <lineage>
        <taxon>Eukaryota</taxon>
        <taxon>Viridiplantae</taxon>
        <taxon>Streptophyta</taxon>
        <taxon>Embryophyta</taxon>
        <taxon>Tracheophyta</taxon>
        <taxon>Spermatophyta</taxon>
        <taxon>Magnoliopsida</taxon>
        <taxon>eudicotyledons</taxon>
        <taxon>Gunneridae</taxon>
        <taxon>Pentapetalae</taxon>
        <taxon>rosids</taxon>
        <taxon>malvids</taxon>
        <taxon>Malvales</taxon>
        <taxon>Malvaceae</taxon>
        <taxon>Malvoideae</taxon>
        <taxon>Hibiscus</taxon>
    </lineage>
</organism>
<feature type="transmembrane region" description="Helical" evidence="14">
    <location>
        <begin position="498"/>
        <end position="519"/>
    </location>
</feature>
<comment type="similarity">
    <text evidence="3">In the C-terminal section; belongs to the protein kinase superfamily. Ser/Thr protein kinase family.</text>
</comment>
<dbReference type="GO" id="GO:0005886">
    <property type="term" value="C:plasma membrane"/>
    <property type="evidence" value="ECO:0007669"/>
    <property type="project" value="UniProtKB-SubCell"/>
</dbReference>
<keyword evidence="7" id="KW-0430">Lectin</keyword>
<dbReference type="InterPro" id="IPR001220">
    <property type="entry name" value="Legume_lectin_dom"/>
</dbReference>
<keyword evidence="16" id="KW-0808">Transferase</keyword>
<evidence type="ECO:0000256" key="11">
    <source>
        <dbReference type="ARBA" id="ARBA00023136"/>
    </source>
</evidence>
<keyword evidence="11 14" id="KW-0472">Membrane</keyword>
<dbReference type="GO" id="GO:0005524">
    <property type="term" value="F:ATP binding"/>
    <property type="evidence" value="ECO:0007669"/>
    <property type="project" value="UniProtKB-KW"/>
</dbReference>
<dbReference type="SMART" id="SM00563">
    <property type="entry name" value="PlsC"/>
    <property type="match status" value="1"/>
</dbReference>
<dbReference type="InterPro" id="IPR045252">
    <property type="entry name" value="LPCAT1-like"/>
</dbReference>
<dbReference type="PROSITE" id="PS50011">
    <property type="entry name" value="PROTEIN_KINASE_DOM"/>
    <property type="match status" value="1"/>
</dbReference>
<dbReference type="GO" id="GO:0008374">
    <property type="term" value="F:O-acyltransferase activity"/>
    <property type="evidence" value="ECO:0007669"/>
    <property type="project" value="InterPro"/>
</dbReference>
<dbReference type="GO" id="GO:0030246">
    <property type="term" value="F:carbohydrate binding"/>
    <property type="evidence" value="ECO:0007669"/>
    <property type="project" value="UniProtKB-KW"/>
</dbReference>
<keyword evidence="10 14" id="KW-1133">Transmembrane helix</keyword>
<proteinExistence type="inferred from homology"/>
<dbReference type="InterPro" id="IPR000719">
    <property type="entry name" value="Prot_kinase_dom"/>
</dbReference>
<gene>
    <name evidence="16" type="ORF">F3Y22_tig00110485pilonHSYRG00124</name>
</gene>
<dbReference type="SUPFAM" id="SSF56112">
    <property type="entry name" value="Protein kinase-like (PK-like)"/>
    <property type="match status" value="1"/>
</dbReference>
<dbReference type="PANTHER" id="PTHR27007">
    <property type="match status" value="1"/>
</dbReference>
<keyword evidence="12 16" id="KW-0675">Receptor</keyword>
<protein>
    <submittedName>
        <fullName evidence="16">L-type lectin-domain containing receptor kinase IX.2</fullName>
    </submittedName>
</protein>
<dbReference type="Pfam" id="PF00139">
    <property type="entry name" value="Lectin_legB"/>
    <property type="match status" value="1"/>
</dbReference>
<dbReference type="Pfam" id="PF01553">
    <property type="entry name" value="Acyltransferase"/>
    <property type="match status" value="1"/>
</dbReference>
<keyword evidence="17" id="KW-1185">Reference proteome</keyword>
<keyword evidence="16" id="KW-0418">Kinase</keyword>
<evidence type="ECO:0000313" key="17">
    <source>
        <dbReference type="Proteomes" id="UP000436088"/>
    </source>
</evidence>
<evidence type="ECO:0000256" key="13">
    <source>
        <dbReference type="ARBA" id="ARBA00023180"/>
    </source>
</evidence>